<name>A0ABQ4JRR0_SALAC</name>
<reference evidence="2 3" key="1">
    <citation type="submission" date="2021-03" db="EMBL/GenBank/DDBJ databases">
        <title>Whole genome shotgun sequence of Salinispora arenicola NBRC 105043.</title>
        <authorList>
            <person name="Komaki H."/>
            <person name="Tamura T."/>
        </authorList>
    </citation>
    <scope>NUCLEOTIDE SEQUENCE [LARGE SCALE GENOMIC DNA]</scope>
    <source>
        <strain evidence="2 3">NBRC 105043</strain>
    </source>
</reference>
<dbReference type="Proteomes" id="UP000677457">
    <property type="component" value="Unassembled WGS sequence"/>
</dbReference>
<comment type="caution">
    <text evidence="2">The sequence shown here is derived from an EMBL/GenBank/DDBJ whole genome shotgun (WGS) entry which is preliminary data.</text>
</comment>
<keyword evidence="3" id="KW-1185">Reference proteome</keyword>
<evidence type="ECO:0000313" key="2">
    <source>
        <dbReference type="EMBL" id="GIM85645.1"/>
    </source>
</evidence>
<accession>A0ABQ4JRR0</accession>
<dbReference type="Pfam" id="PF04149">
    <property type="entry name" value="DUF397"/>
    <property type="match status" value="1"/>
</dbReference>
<evidence type="ECO:0000313" key="3">
    <source>
        <dbReference type="Proteomes" id="UP000677457"/>
    </source>
</evidence>
<organism evidence="2 3">
    <name type="scientific">Salinispora arenicola</name>
    <dbReference type="NCBI Taxonomy" id="168697"/>
    <lineage>
        <taxon>Bacteria</taxon>
        <taxon>Bacillati</taxon>
        <taxon>Actinomycetota</taxon>
        <taxon>Actinomycetes</taxon>
        <taxon>Micromonosporales</taxon>
        <taxon>Micromonosporaceae</taxon>
        <taxon>Salinispora</taxon>
    </lineage>
</organism>
<gene>
    <name evidence="2" type="ORF">Sar04_23810</name>
</gene>
<sequence>MRGWRAVNEMDTTCVTWRKSTRSNGSGNCVEVAADLGGKVGLRDSKDPSGPILTFAPAAWATFVRATRAEGRRR</sequence>
<protein>
    <recommendedName>
        <fullName evidence="1">DUF397 domain-containing protein</fullName>
    </recommendedName>
</protein>
<proteinExistence type="predicted"/>
<dbReference type="InterPro" id="IPR007278">
    <property type="entry name" value="DUF397"/>
</dbReference>
<feature type="domain" description="DUF397" evidence="1">
    <location>
        <begin position="16"/>
        <end position="68"/>
    </location>
</feature>
<dbReference type="EMBL" id="BOQM01000015">
    <property type="protein sequence ID" value="GIM85645.1"/>
    <property type="molecule type" value="Genomic_DNA"/>
</dbReference>
<evidence type="ECO:0000259" key="1">
    <source>
        <dbReference type="Pfam" id="PF04149"/>
    </source>
</evidence>